<dbReference type="RefSeq" id="WP_011411168.1">
    <property type="nucleotide sequence ID" value="NC_007712.1"/>
</dbReference>
<evidence type="ECO:0000256" key="7">
    <source>
        <dbReference type="ARBA" id="ARBA00022982"/>
    </source>
</evidence>
<protein>
    <recommendedName>
        <fullName evidence="14 16">Disulfide bond formation protein B</fullName>
    </recommendedName>
    <alternativeName>
        <fullName evidence="15 16">Disulfide oxidoreductase</fullName>
    </alternativeName>
</protein>
<evidence type="ECO:0000256" key="15">
    <source>
        <dbReference type="ARBA" id="ARBA00078587"/>
    </source>
</evidence>
<dbReference type="OrthoDB" id="3711263at2"/>
<gene>
    <name evidence="16 18" type="primary">dsbB</name>
    <name evidence="18" type="ORF">SGGMMB4_02992</name>
</gene>
<proteinExistence type="inferred from homology"/>
<keyword evidence="3 16" id="KW-0813">Transport</keyword>
<name>A0A193QJI1_SODGM</name>
<evidence type="ECO:0000256" key="11">
    <source>
        <dbReference type="ARBA" id="ARBA00023157"/>
    </source>
</evidence>
<keyword evidence="9 16" id="KW-0560">Oxidoreductase</keyword>
<feature type="topological domain" description="Periplasmic" evidence="16">
    <location>
        <begin position="32"/>
        <end position="49"/>
    </location>
</feature>
<evidence type="ECO:0000256" key="8">
    <source>
        <dbReference type="ARBA" id="ARBA00022989"/>
    </source>
</evidence>
<dbReference type="SUPFAM" id="SSF158442">
    <property type="entry name" value="DsbB-like"/>
    <property type="match status" value="1"/>
</dbReference>
<evidence type="ECO:0000256" key="6">
    <source>
        <dbReference type="ARBA" id="ARBA00022692"/>
    </source>
</evidence>
<evidence type="ECO:0000256" key="5">
    <source>
        <dbReference type="ARBA" id="ARBA00022519"/>
    </source>
</evidence>
<dbReference type="InterPro" id="IPR022920">
    <property type="entry name" value="Disulphide_bond_form_DsbB"/>
</dbReference>
<sequence>MMRSLNRCSKHRAAWLLLALTTFSLELVALYFQHVMLLKPCVLCVYQRCALYGVVAAGLVGAIAPATPLRFSGLAIWLYSAWEGLQLAMKHTDIQLHPSPFVTCDFFVSFPAWLPLDKWLPSVFSASGDCAVRQWHFLSLEMPQWMIVIFGAYLAVAVLILLAQFFPPRKRDLFSR</sequence>
<dbReference type="InterPro" id="IPR003752">
    <property type="entry name" value="DiS_bond_form_DsbB/BdbC"/>
</dbReference>
<keyword evidence="10 16" id="KW-0472">Membrane</keyword>
<dbReference type="HAMAP" id="MF_00286">
    <property type="entry name" value="DsbB"/>
    <property type="match status" value="1"/>
</dbReference>
<evidence type="ECO:0000256" key="4">
    <source>
        <dbReference type="ARBA" id="ARBA00022475"/>
    </source>
</evidence>
<dbReference type="EMBL" id="LN854557">
    <property type="protein sequence ID" value="CRL45344.1"/>
    <property type="molecule type" value="Genomic_DNA"/>
</dbReference>
<evidence type="ECO:0000256" key="14">
    <source>
        <dbReference type="ARBA" id="ARBA00068851"/>
    </source>
</evidence>
<evidence type="ECO:0000256" key="1">
    <source>
        <dbReference type="ARBA" id="ARBA00004429"/>
    </source>
</evidence>
<keyword evidence="4 16" id="KW-1003">Cell membrane</keyword>
<dbReference type="GO" id="GO:0006457">
    <property type="term" value="P:protein folding"/>
    <property type="evidence" value="ECO:0007669"/>
    <property type="project" value="InterPro"/>
</dbReference>
<evidence type="ECO:0000256" key="13">
    <source>
        <dbReference type="ARBA" id="ARBA00023284"/>
    </source>
</evidence>
<evidence type="ECO:0000256" key="9">
    <source>
        <dbReference type="ARBA" id="ARBA00023002"/>
    </source>
</evidence>
<dbReference type="KEGG" id="sgl:SG1340"/>
<keyword evidence="8 16" id="KW-1133">Transmembrane helix</keyword>
<comment type="function">
    <text evidence="16">Required for disulfide bond formation in some periplasmic proteins. Acts by oxidizing the DsbA protein.</text>
</comment>
<dbReference type="PANTHER" id="PTHR36570:SF2">
    <property type="entry name" value="DISULFIDE BOND FORMATION PROTEIN B"/>
    <property type="match status" value="1"/>
</dbReference>
<dbReference type="AlphaFoldDB" id="A0A193QJI1"/>
<dbReference type="InterPro" id="IPR050183">
    <property type="entry name" value="DsbB"/>
</dbReference>
<comment type="similarity">
    <text evidence="2 16">Belongs to the DsbB family.</text>
</comment>
<evidence type="ECO:0000256" key="16">
    <source>
        <dbReference type="HAMAP-Rule" id="MF_00286"/>
    </source>
</evidence>
<feature type="topological domain" description="Cytoplasmic" evidence="16">
    <location>
        <begin position="164"/>
        <end position="176"/>
    </location>
</feature>
<feature type="transmembrane region" description="Helical" evidence="17">
    <location>
        <begin position="145"/>
        <end position="166"/>
    </location>
</feature>
<keyword evidence="11 16" id="KW-1015">Disulfide bond</keyword>
<evidence type="ECO:0000313" key="18">
    <source>
        <dbReference type="EMBL" id="CRL45344.1"/>
    </source>
</evidence>
<evidence type="ECO:0000256" key="12">
    <source>
        <dbReference type="ARBA" id="ARBA00023186"/>
    </source>
</evidence>
<evidence type="ECO:0000313" key="19">
    <source>
        <dbReference type="Proteomes" id="UP000245838"/>
    </source>
</evidence>
<feature type="topological domain" description="Cytoplasmic" evidence="16">
    <location>
        <begin position="1"/>
        <end position="14"/>
    </location>
</feature>
<keyword evidence="13 16" id="KW-0676">Redox-active center</keyword>
<dbReference type="NCBIfam" id="NF002485">
    <property type="entry name" value="PRK01749.1"/>
    <property type="match status" value="1"/>
</dbReference>
<dbReference type="InterPro" id="IPR023380">
    <property type="entry name" value="DsbB-like_sf"/>
</dbReference>
<dbReference type="FunFam" id="1.20.1550.10:FF:000001">
    <property type="entry name" value="Disulfide bond formation protein B"/>
    <property type="match status" value="1"/>
</dbReference>
<keyword evidence="12 16" id="KW-0143">Chaperone</keyword>
<evidence type="ECO:0000256" key="10">
    <source>
        <dbReference type="ARBA" id="ARBA00023136"/>
    </source>
</evidence>
<feature type="disulfide bond" description="Redox-active" evidence="16">
    <location>
        <begin position="41"/>
        <end position="44"/>
    </location>
</feature>
<dbReference type="Gene3D" id="1.20.1550.10">
    <property type="entry name" value="DsbB-like"/>
    <property type="match status" value="1"/>
</dbReference>
<dbReference type="GO" id="GO:0005886">
    <property type="term" value="C:plasma membrane"/>
    <property type="evidence" value="ECO:0007669"/>
    <property type="project" value="UniProtKB-SubCell"/>
</dbReference>
<dbReference type="GO" id="GO:0009055">
    <property type="term" value="F:electron transfer activity"/>
    <property type="evidence" value="ECO:0007669"/>
    <property type="project" value="UniProtKB-UniRule"/>
</dbReference>
<dbReference type="Proteomes" id="UP000245838">
    <property type="component" value="Chromosome sggmmb4_Chromosome"/>
</dbReference>
<dbReference type="SMR" id="A0A193QJI1"/>
<keyword evidence="5 16" id="KW-0997">Cell inner membrane</keyword>
<evidence type="ECO:0000256" key="3">
    <source>
        <dbReference type="ARBA" id="ARBA00022448"/>
    </source>
</evidence>
<evidence type="ECO:0000256" key="2">
    <source>
        <dbReference type="ARBA" id="ARBA00008823"/>
    </source>
</evidence>
<dbReference type="Pfam" id="PF02600">
    <property type="entry name" value="DsbB"/>
    <property type="match status" value="1"/>
</dbReference>
<keyword evidence="6 16" id="KW-0812">Transmembrane</keyword>
<feature type="topological domain" description="Cytoplasmic" evidence="16">
    <location>
        <begin position="66"/>
        <end position="71"/>
    </location>
</feature>
<keyword evidence="7 16" id="KW-0249">Electron transport</keyword>
<organism evidence="18 19">
    <name type="scientific">Sodalis glossinidius (strain morsitans)</name>
    <dbReference type="NCBI Taxonomy" id="343509"/>
    <lineage>
        <taxon>Bacteria</taxon>
        <taxon>Pseudomonadati</taxon>
        <taxon>Pseudomonadota</taxon>
        <taxon>Gammaproteobacteria</taxon>
        <taxon>Enterobacterales</taxon>
        <taxon>Bruguierivoracaceae</taxon>
        <taxon>Sodalis</taxon>
    </lineage>
</organism>
<reference evidence="18 19" key="1">
    <citation type="submission" date="2015-05" db="EMBL/GenBank/DDBJ databases">
        <authorList>
            <person name="Goodhead I."/>
        </authorList>
    </citation>
    <scope>NUCLEOTIDE SEQUENCE [LARGE SCALE GENOMIC DNA]</scope>
    <source>
        <strain evidence="19">morsitans</strain>
    </source>
</reference>
<feature type="transmembrane region" description="Helical" evidence="17">
    <location>
        <begin position="45"/>
        <end position="64"/>
    </location>
</feature>
<accession>A0A193QJI1</accession>
<comment type="subcellular location">
    <subcellularLocation>
        <location evidence="1 16">Cell inner membrane</location>
        <topology evidence="1 16">Multi-pass membrane protein</topology>
    </subcellularLocation>
</comment>
<dbReference type="PANTHER" id="PTHR36570">
    <property type="entry name" value="DISULFIDE BOND FORMATION PROTEIN B"/>
    <property type="match status" value="1"/>
</dbReference>
<evidence type="ECO:0000256" key="17">
    <source>
        <dbReference type="SAM" id="Phobius"/>
    </source>
</evidence>
<feature type="topological domain" description="Periplasmic" evidence="16">
    <location>
        <begin position="90"/>
        <end position="144"/>
    </location>
</feature>
<dbReference type="GO" id="GO:0015035">
    <property type="term" value="F:protein-disulfide reductase activity"/>
    <property type="evidence" value="ECO:0007669"/>
    <property type="project" value="UniProtKB-UniRule"/>
</dbReference>
<feature type="disulfide bond" description="Redox-active" evidence="16">
    <location>
        <begin position="104"/>
        <end position="130"/>
    </location>
</feature>